<dbReference type="InterPro" id="IPR006132">
    <property type="entry name" value="Asp/Orn_carbamoyltranf_P-bd"/>
</dbReference>
<keyword evidence="4 7" id="KW-0665">Pyrimidine biosynthesis</keyword>
<evidence type="ECO:0000259" key="8">
    <source>
        <dbReference type="Pfam" id="PF00185"/>
    </source>
</evidence>
<evidence type="ECO:0000256" key="3">
    <source>
        <dbReference type="ARBA" id="ARBA00022679"/>
    </source>
</evidence>
<sequence length="350" mass="40029">MVFLFELIFERNIQRMNTVTQNQVTVNTEKQDNLLRLPYFVSVEQLSADDVLHLLQRAQYFKNGGQVPTLSRPLFCTNMFFENSTRTHTSFEVAERRLGLTVIPFDPSHSSVNKGENLYDTELTMASLGIELSVIRHPQDGYYNEIIHPQEGQHLKMGLVNAGDGSGQHPSQSMLDMMTIYNEFGHFDGLKIMIVGDLTNSRVARSNMEILNTLGAEVYFSGPEYWYDEAEFSKYGTYVKNIDDMIPNLDVLMLLRVQHERHNGAEAKTEELFDAHTYNEAYGLNQRRYDMLKDDAIIMHPGPINRGVEWDGELVEAPKSRYAVQMENGVFVRMAMIEAVLRGRKLAGLE</sequence>
<dbReference type="Proteomes" id="UP000051074">
    <property type="component" value="Unassembled WGS sequence"/>
</dbReference>
<reference evidence="10 11" key="1">
    <citation type="journal article" date="2015" name="Genome Announc.">
        <title>Expanding the biotechnology potential of lactobacilli through comparative genomics of 213 strains and associated genera.</title>
        <authorList>
            <person name="Sun Z."/>
            <person name="Harris H.M."/>
            <person name="McCann A."/>
            <person name="Guo C."/>
            <person name="Argimon S."/>
            <person name="Zhang W."/>
            <person name="Yang X."/>
            <person name="Jeffery I.B."/>
            <person name="Cooney J.C."/>
            <person name="Kagawa T.F."/>
            <person name="Liu W."/>
            <person name="Song Y."/>
            <person name="Salvetti E."/>
            <person name="Wrobel A."/>
            <person name="Rasinkangas P."/>
            <person name="Parkhill J."/>
            <person name="Rea M.C."/>
            <person name="O'Sullivan O."/>
            <person name="Ritari J."/>
            <person name="Douillard F.P."/>
            <person name="Paul Ross R."/>
            <person name="Yang R."/>
            <person name="Briner A.E."/>
            <person name="Felis G.E."/>
            <person name="de Vos W.M."/>
            <person name="Barrangou R."/>
            <person name="Klaenhammer T.R."/>
            <person name="Caufield P.W."/>
            <person name="Cui Y."/>
            <person name="Zhang H."/>
            <person name="O'Toole P.W."/>
        </authorList>
    </citation>
    <scope>NUCLEOTIDE SEQUENCE [LARGE SCALE GENOMIC DNA]</scope>
    <source>
        <strain evidence="10 11">DSM 19284</strain>
    </source>
</reference>
<dbReference type="InterPro" id="IPR006130">
    <property type="entry name" value="Asp/Orn_carbamoylTrfase"/>
</dbReference>
<dbReference type="GO" id="GO:0016597">
    <property type="term" value="F:amino acid binding"/>
    <property type="evidence" value="ECO:0007669"/>
    <property type="project" value="InterPro"/>
</dbReference>
<feature type="domain" description="Aspartate/ornithine carbamoyltransferase Asp/Orn-binding" evidence="8">
    <location>
        <begin position="188"/>
        <end position="338"/>
    </location>
</feature>
<feature type="domain" description="Aspartate/ornithine carbamoyltransferase carbamoyl-P binding" evidence="9">
    <location>
        <begin position="40"/>
        <end position="181"/>
    </location>
</feature>
<comment type="catalytic activity">
    <reaction evidence="6 7">
        <text>carbamoyl phosphate + L-aspartate = N-carbamoyl-L-aspartate + phosphate + H(+)</text>
        <dbReference type="Rhea" id="RHEA:20013"/>
        <dbReference type="ChEBI" id="CHEBI:15378"/>
        <dbReference type="ChEBI" id="CHEBI:29991"/>
        <dbReference type="ChEBI" id="CHEBI:32814"/>
        <dbReference type="ChEBI" id="CHEBI:43474"/>
        <dbReference type="ChEBI" id="CHEBI:58228"/>
        <dbReference type="EC" id="2.1.3.2"/>
    </reaction>
</comment>
<keyword evidence="3 7" id="KW-0808">Transferase</keyword>
<dbReference type="InterPro" id="IPR002082">
    <property type="entry name" value="Asp_carbamoyltransf"/>
</dbReference>
<dbReference type="UniPathway" id="UPA00070">
    <property type="reaction ID" value="UER00116"/>
</dbReference>
<feature type="binding site" evidence="7">
    <location>
        <position position="303"/>
    </location>
    <ligand>
        <name>carbamoyl phosphate</name>
        <dbReference type="ChEBI" id="CHEBI:58228"/>
    </ligand>
</feature>
<dbReference type="AlphaFoldDB" id="A0A0R1MGC7"/>
<feature type="binding site" evidence="7">
    <location>
        <position position="136"/>
    </location>
    <ligand>
        <name>carbamoyl phosphate</name>
        <dbReference type="ChEBI" id="CHEBI:58228"/>
    </ligand>
</feature>
<dbReference type="Pfam" id="PF02729">
    <property type="entry name" value="OTCace_N"/>
    <property type="match status" value="1"/>
</dbReference>
<evidence type="ECO:0000256" key="1">
    <source>
        <dbReference type="ARBA" id="ARBA00004852"/>
    </source>
</evidence>
<dbReference type="GO" id="GO:0004070">
    <property type="term" value="F:aspartate carbamoyltransferase activity"/>
    <property type="evidence" value="ECO:0007669"/>
    <property type="project" value="UniProtKB-UniRule"/>
</dbReference>
<dbReference type="PRINTS" id="PR00100">
    <property type="entry name" value="AOTCASE"/>
</dbReference>
<dbReference type="GO" id="GO:0006520">
    <property type="term" value="P:amino acid metabolic process"/>
    <property type="evidence" value="ECO:0007669"/>
    <property type="project" value="InterPro"/>
</dbReference>
<comment type="subunit">
    <text evidence="7">Heterododecamer (2C3:3R2) of six catalytic PyrB chains organized as two trimers (C3), and six regulatory PyrI chains organized as three dimers (R2).</text>
</comment>
<dbReference type="GO" id="GO:0006207">
    <property type="term" value="P:'de novo' pyrimidine nucleobase biosynthetic process"/>
    <property type="evidence" value="ECO:0007669"/>
    <property type="project" value="InterPro"/>
</dbReference>
<feature type="binding site" evidence="7">
    <location>
        <position position="86"/>
    </location>
    <ligand>
        <name>carbamoyl phosphate</name>
        <dbReference type="ChEBI" id="CHEBI:58228"/>
    </ligand>
</feature>
<accession>A0A0R1MGC7</accession>
<proteinExistence type="inferred from homology"/>
<evidence type="ECO:0000313" key="11">
    <source>
        <dbReference type="Proteomes" id="UP000051074"/>
    </source>
</evidence>
<dbReference type="PRINTS" id="PR00101">
    <property type="entry name" value="ATCASE"/>
</dbReference>
<dbReference type="GO" id="GO:0044205">
    <property type="term" value="P:'de novo' UMP biosynthetic process"/>
    <property type="evidence" value="ECO:0007669"/>
    <property type="project" value="UniProtKB-UniRule"/>
</dbReference>
<dbReference type="InterPro" id="IPR006131">
    <property type="entry name" value="Asp_carbamoyltransf_Asp/Orn-bd"/>
</dbReference>
<evidence type="ECO:0000256" key="5">
    <source>
        <dbReference type="ARBA" id="ARBA00043884"/>
    </source>
</evidence>
<comment type="function">
    <text evidence="5 7">Catalyzes the condensation of carbamoyl phosphate and aspartate to form carbamoyl aspartate and inorganic phosphate, the committed step in the de novo pyrimidine nucleotide biosynthesis pathway.</text>
</comment>
<gene>
    <name evidence="7" type="primary">pyrB</name>
    <name evidence="10" type="ORF">FC20_GL001208</name>
</gene>
<dbReference type="EC" id="2.1.3.2" evidence="7"/>
<dbReference type="PANTHER" id="PTHR45753">
    <property type="entry name" value="ORNITHINE CARBAMOYLTRANSFERASE, MITOCHONDRIAL"/>
    <property type="match status" value="1"/>
</dbReference>
<feature type="binding site" evidence="7">
    <location>
        <position position="169"/>
    </location>
    <ligand>
        <name>carbamoyl phosphate</name>
        <dbReference type="ChEBI" id="CHEBI:58228"/>
    </ligand>
</feature>
<feature type="binding site" evidence="7">
    <location>
        <position position="202"/>
    </location>
    <ligand>
        <name>L-aspartate</name>
        <dbReference type="ChEBI" id="CHEBI:29991"/>
    </ligand>
</feature>
<dbReference type="EMBL" id="AZDU01000004">
    <property type="protein sequence ID" value="KRL03379.1"/>
    <property type="molecule type" value="Genomic_DNA"/>
</dbReference>
<evidence type="ECO:0000256" key="7">
    <source>
        <dbReference type="HAMAP-Rule" id="MF_00001"/>
    </source>
</evidence>
<dbReference type="PROSITE" id="PS00097">
    <property type="entry name" value="CARBAMOYLTRANSFERASE"/>
    <property type="match status" value="1"/>
</dbReference>
<organism evidence="10 11">
    <name type="scientific">Lactobacillus equicursoris DSM 19284 = JCM 14600 = CIP 110162</name>
    <dbReference type="NCBI Taxonomy" id="1293597"/>
    <lineage>
        <taxon>Bacteria</taxon>
        <taxon>Bacillati</taxon>
        <taxon>Bacillota</taxon>
        <taxon>Bacilli</taxon>
        <taxon>Lactobacillales</taxon>
        <taxon>Lactobacillaceae</taxon>
        <taxon>Lactobacillus</taxon>
    </lineage>
</organism>
<dbReference type="eggNOG" id="COG0540">
    <property type="taxonomic scope" value="Bacteria"/>
</dbReference>
<dbReference type="PANTHER" id="PTHR45753:SF6">
    <property type="entry name" value="ASPARTATE CARBAMOYLTRANSFERASE"/>
    <property type="match status" value="1"/>
</dbReference>
<evidence type="ECO:0000256" key="4">
    <source>
        <dbReference type="ARBA" id="ARBA00022975"/>
    </source>
</evidence>
<dbReference type="SUPFAM" id="SSF53671">
    <property type="entry name" value="Aspartate/ornithine carbamoyltransferase"/>
    <property type="match status" value="1"/>
</dbReference>
<dbReference type="NCBIfam" id="TIGR00670">
    <property type="entry name" value="asp_carb_tr"/>
    <property type="match status" value="1"/>
</dbReference>
<dbReference type="GO" id="GO:0005829">
    <property type="term" value="C:cytosol"/>
    <property type="evidence" value="ECO:0007669"/>
    <property type="project" value="TreeGrafter"/>
</dbReference>
<feature type="binding site" evidence="7">
    <location>
        <position position="256"/>
    </location>
    <ligand>
        <name>L-aspartate</name>
        <dbReference type="ChEBI" id="CHEBI:29991"/>
    </ligand>
</feature>
<dbReference type="Pfam" id="PF00185">
    <property type="entry name" value="OTCace"/>
    <property type="match status" value="1"/>
</dbReference>
<dbReference type="STRING" id="1293597.FC20_GL001208"/>
<comment type="pathway">
    <text evidence="1 7">Pyrimidine metabolism; UMP biosynthesis via de novo pathway; (S)-dihydroorotate from bicarbonate: step 2/3.</text>
</comment>
<dbReference type="HAMAP" id="MF_00001">
    <property type="entry name" value="Asp_carb_tr"/>
    <property type="match status" value="1"/>
</dbReference>
<evidence type="ECO:0000259" key="9">
    <source>
        <dbReference type="Pfam" id="PF02729"/>
    </source>
</evidence>
<evidence type="ECO:0000256" key="6">
    <source>
        <dbReference type="ARBA" id="ARBA00048859"/>
    </source>
</evidence>
<dbReference type="Gene3D" id="3.40.50.1370">
    <property type="entry name" value="Aspartate/ornithine carbamoyltransferase"/>
    <property type="match status" value="2"/>
</dbReference>
<dbReference type="NCBIfam" id="NF002032">
    <property type="entry name" value="PRK00856.1"/>
    <property type="match status" value="1"/>
</dbReference>
<evidence type="ECO:0000256" key="2">
    <source>
        <dbReference type="ARBA" id="ARBA00008896"/>
    </source>
</evidence>
<protein>
    <recommendedName>
        <fullName evidence="7">Aspartate carbamoyltransferase</fullName>
        <ecNumber evidence="7">2.1.3.2</ecNumber>
    </recommendedName>
    <alternativeName>
        <fullName evidence="7">Aspartate transcarbamylase</fullName>
        <shortName evidence="7">ATCase</shortName>
    </alternativeName>
</protein>
<dbReference type="InterPro" id="IPR036901">
    <property type="entry name" value="Asp/Orn_carbamoylTrfase_sf"/>
</dbReference>
<feature type="binding site" evidence="7">
    <location>
        <position position="87"/>
    </location>
    <ligand>
        <name>carbamoyl phosphate</name>
        <dbReference type="ChEBI" id="CHEBI:58228"/>
    </ligand>
</feature>
<evidence type="ECO:0000313" key="10">
    <source>
        <dbReference type="EMBL" id="KRL03379.1"/>
    </source>
</evidence>
<dbReference type="FunFam" id="3.40.50.1370:FF:000011">
    <property type="entry name" value="Aspartate carbamoyltransferase"/>
    <property type="match status" value="1"/>
</dbReference>
<name>A0A0R1MGC7_9LACO</name>
<feature type="binding site" evidence="7">
    <location>
        <position position="302"/>
    </location>
    <ligand>
        <name>carbamoyl phosphate</name>
        <dbReference type="ChEBI" id="CHEBI:58228"/>
    </ligand>
</feature>
<feature type="binding site" evidence="7">
    <location>
        <position position="172"/>
    </location>
    <ligand>
        <name>carbamoyl phosphate</name>
        <dbReference type="ChEBI" id="CHEBI:58228"/>
    </ligand>
</feature>
<dbReference type="PATRIC" id="fig|1293597.4.peg.1293"/>
<keyword evidence="11" id="KW-1185">Reference proteome</keyword>
<feature type="binding site" evidence="7">
    <location>
        <position position="114"/>
    </location>
    <ligand>
        <name>L-aspartate</name>
        <dbReference type="ChEBI" id="CHEBI:29991"/>
    </ligand>
</feature>
<comment type="caution">
    <text evidence="10">The sequence shown here is derived from an EMBL/GenBank/DDBJ whole genome shotgun (WGS) entry which is preliminary data.</text>
</comment>
<comment type="similarity">
    <text evidence="2 7">Belongs to the aspartate/ornithine carbamoyltransferase superfamily. ATCase family.</text>
</comment>